<feature type="region of interest" description="Disordered" evidence="2">
    <location>
        <begin position="2621"/>
        <end position="2690"/>
    </location>
</feature>
<feature type="compositionally biased region" description="Acidic residues" evidence="2">
    <location>
        <begin position="719"/>
        <end position="730"/>
    </location>
</feature>
<feature type="domain" description="PH" evidence="3">
    <location>
        <begin position="287"/>
        <end position="322"/>
    </location>
</feature>
<dbReference type="SMART" id="SM00233">
    <property type="entry name" value="PH"/>
    <property type="match status" value="11"/>
</dbReference>
<reference evidence="4" key="1">
    <citation type="submission" date="2021-12" db="EMBL/GenBank/DDBJ databases">
        <title>Prjna785345.</title>
        <authorList>
            <person name="Rujirawat T."/>
            <person name="Krajaejun T."/>
        </authorList>
    </citation>
    <scope>NUCLEOTIDE SEQUENCE</scope>
    <source>
        <strain evidence="4">Pi057C3</strain>
    </source>
</reference>
<name>A0AAD5L9J1_PYTIN</name>
<feature type="compositionally biased region" description="Low complexity" evidence="2">
    <location>
        <begin position="677"/>
        <end position="688"/>
    </location>
</feature>
<feature type="compositionally biased region" description="Low complexity" evidence="2">
    <location>
        <begin position="440"/>
        <end position="449"/>
    </location>
</feature>
<dbReference type="CDD" id="cd00821">
    <property type="entry name" value="PH"/>
    <property type="match status" value="3"/>
</dbReference>
<feature type="domain" description="PH" evidence="3">
    <location>
        <begin position="730"/>
        <end position="837"/>
    </location>
</feature>
<evidence type="ECO:0000259" key="3">
    <source>
        <dbReference type="PROSITE" id="PS50003"/>
    </source>
</evidence>
<feature type="domain" description="PH" evidence="3">
    <location>
        <begin position="1391"/>
        <end position="1493"/>
    </location>
</feature>
<evidence type="ECO:0000313" key="5">
    <source>
        <dbReference type="Proteomes" id="UP001209570"/>
    </source>
</evidence>
<feature type="region of interest" description="Disordered" evidence="2">
    <location>
        <begin position="1281"/>
        <end position="1306"/>
    </location>
</feature>
<dbReference type="Gene3D" id="2.30.29.30">
    <property type="entry name" value="Pleckstrin-homology domain (PH domain)/Phosphotyrosine-binding domain (PTB)"/>
    <property type="match status" value="6"/>
</dbReference>
<feature type="domain" description="PH" evidence="3">
    <location>
        <begin position="544"/>
        <end position="647"/>
    </location>
</feature>
<dbReference type="Proteomes" id="UP001209570">
    <property type="component" value="Unassembled WGS sequence"/>
</dbReference>
<evidence type="ECO:0000256" key="1">
    <source>
        <dbReference type="SAM" id="Coils"/>
    </source>
</evidence>
<evidence type="ECO:0000313" key="4">
    <source>
        <dbReference type="EMBL" id="KAJ0392621.1"/>
    </source>
</evidence>
<keyword evidence="1" id="KW-0175">Coiled coil</keyword>
<dbReference type="EMBL" id="JAKCXM010000601">
    <property type="protein sequence ID" value="KAJ0392621.1"/>
    <property type="molecule type" value="Genomic_DNA"/>
</dbReference>
<feature type="compositionally biased region" description="Acidic residues" evidence="2">
    <location>
        <begin position="2626"/>
        <end position="2640"/>
    </location>
</feature>
<feature type="domain" description="PH" evidence="3">
    <location>
        <begin position="2274"/>
        <end position="2389"/>
    </location>
</feature>
<dbReference type="Pfam" id="PF24906">
    <property type="entry name" value="Zf_WRKY19"/>
    <property type="match status" value="2"/>
</dbReference>
<feature type="compositionally biased region" description="Polar residues" evidence="2">
    <location>
        <begin position="2673"/>
        <end position="2683"/>
    </location>
</feature>
<organism evidence="4 5">
    <name type="scientific">Pythium insidiosum</name>
    <name type="common">Pythiosis disease agent</name>
    <dbReference type="NCBI Taxonomy" id="114742"/>
    <lineage>
        <taxon>Eukaryota</taxon>
        <taxon>Sar</taxon>
        <taxon>Stramenopiles</taxon>
        <taxon>Oomycota</taxon>
        <taxon>Peronosporomycetes</taxon>
        <taxon>Pythiales</taxon>
        <taxon>Pythiaceae</taxon>
        <taxon>Pythium</taxon>
    </lineage>
</organism>
<feature type="region of interest" description="Disordered" evidence="2">
    <location>
        <begin position="425"/>
        <end position="454"/>
    </location>
</feature>
<feature type="region of interest" description="Disordered" evidence="2">
    <location>
        <begin position="2468"/>
        <end position="2489"/>
    </location>
</feature>
<feature type="compositionally biased region" description="Basic residues" evidence="2">
    <location>
        <begin position="2659"/>
        <end position="2669"/>
    </location>
</feature>
<dbReference type="SUPFAM" id="SSF50729">
    <property type="entry name" value="PH domain-like"/>
    <property type="match status" value="5"/>
</dbReference>
<dbReference type="InterPro" id="IPR056866">
    <property type="entry name" value="Znf_WRKY19"/>
</dbReference>
<evidence type="ECO:0000256" key="2">
    <source>
        <dbReference type="SAM" id="MobiDB-lite"/>
    </source>
</evidence>
<dbReference type="PANTHER" id="PTHR31827">
    <property type="entry name" value="EMB|CAB89363.1"/>
    <property type="match status" value="1"/>
</dbReference>
<dbReference type="PANTHER" id="PTHR31827:SF1">
    <property type="entry name" value="EMB|CAB89363.1"/>
    <property type="match status" value="1"/>
</dbReference>
<keyword evidence="5" id="KW-1185">Reference proteome</keyword>
<dbReference type="PROSITE" id="PS50003">
    <property type="entry name" value="PH_DOMAIN"/>
    <property type="match status" value="6"/>
</dbReference>
<feature type="compositionally biased region" description="Acidic residues" evidence="2">
    <location>
        <begin position="427"/>
        <end position="436"/>
    </location>
</feature>
<dbReference type="InterPro" id="IPR001849">
    <property type="entry name" value="PH_domain"/>
</dbReference>
<accession>A0AAD5L9J1</accession>
<feature type="domain" description="PH" evidence="3">
    <location>
        <begin position="2419"/>
        <end position="2566"/>
    </location>
</feature>
<feature type="coiled-coil region" evidence="1">
    <location>
        <begin position="314"/>
        <end position="352"/>
    </location>
</feature>
<proteinExistence type="predicted"/>
<protein>
    <recommendedName>
        <fullName evidence="3">PH domain-containing protein</fullName>
    </recommendedName>
</protein>
<dbReference type="InterPro" id="IPR011993">
    <property type="entry name" value="PH-like_dom_sf"/>
</dbReference>
<dbReference type="Pfam" id="PF00169">
    <property type="entry name" value="PH"/>
    <property type="match status" value="1"/>
</dbReference>
<feature type="region of interest" description="Disordered" evidence="2">
    <location>
        <begin position="677"/>
        <end position="730"/>
    </location>
</feature>
<sequence>MSALEAPIRSHFHPSLPSLAEVTKYRAEQKPSETLSPISAMKEEVMDRVAVLPVFAELIRASQLTAHSPLPVLPSLSSKSSLRFILDGANVKTECIESPVATSLAQPLSPSPECSESAPSRKRKPRPANRMCKFEGCEQYVVDHGLCVRHGGGKRCTMEGCSSRAKHFGRCWRHGGSMECKVPECANRAKSRGYCWSHGGGTRCRTDACEKIAISNGLCWAHGGGKRCAVDNCMRQAYERTDNMCNSHYQQARKRAKQYHRRLTPRNVLEVVGVRDWDGVTALRTYRHGFEVEYLGGTTYQCHADSREEKQQWLDALQHALDETNRIVQDEIEEAQRHLQQENEQQEQAMSLAAEAVEAAQQCSHEAAAIDDEIRALRGDRATLETQLRDARVLLDEAQRRRQHTAHALERARHHAHDAALAHGALEDSDNEDMEGADLASVRSRSTARSSREEVHARIDRLSAQLEVDQTHEETGKQAVAAVETQLATLDERLAELSEHARECAEEGQKLREAAATSLQRAQSAKHLARLRVSSWAGATSHLDPLAEGYLLCKHPFKPSMHRRYYVLYGNTLCWYKDADDYEHRLERPSGVVHVAAVTEWNGKVGGLKTFPHSFAVVTVEGKTLYCAAPMKQSALAWDSALHIGLTMPPLSPHRAVAAKARRDSFDLLSAPASAASAGSPARRASMAHVGQAPGSPSRQRRQLRAQRSQSEADAKAEAEEEKDDAETDDDVVEGYLVKKSALVPVMKKKYCVLRRLRLSVYDSHEEYAARRRGGDAHGAHDEVLVCGVSDWDGHGALLQYHHGFEVHTARHQSVFCSAANPEEKAKWVAGIHAALLKFHDAQLSPVSREERLLAQREQALLAETGQSAAPPETETAAQRLRARVQQLYAQHNPSKLGDVPMLLERFRGRERALLEHLDRIYGTALATAPDALELLSALDAEKKEATTGLLEFVRMTGHLHWTPVAPPSGSPARRAAAFCVLSVDKLVRYASETQYETEPFAPLEVVRVLSVARDASDDTAIVVSCRDEGDNAPASGDAPTRRVRLEAASADQCVLWTAKLRSGLGVAASAHDDRLHRAATGADEGREDQEADGDDDGQRFRRQLIAFYQQHNPRKLGEVDTLLHYFAGREAQLLRDLDATYGTRVSEDPAFLQLVPARRRGPSPQRSPAARETLHLESYLWVKHAALGTASFRRCFCVLRDETWSCFASSVDAHSEARDALLVDVVEQLHYLGGKLHAMRVFSIETNANGAVLLRADLDPLFHDWTHALRRAAELSARSRSRSAEAEAEAETETETVAKSEAETAVPESHRALLARLEAFYETHHPDRVADAARLLHAFLGRERALLQEIDRIYHSHLAADASVLALLPSTQESDEPEETTAAAEPAEREILMEGYLVKRGHLVPSMRKRYCVLVRNVLSYFATHEDSRDPSVVPHGSFRVEIVSDWHGRTATQTYAHGMELETHDGKTFFCAAFSAEDKAQWMQAFHLGLARVRLEEQQQQQQEPVAGEDSSETVARRAQLRARLEAFYREHNPRKLADLELLLACYKGREWAMLEAIDATYGTQLTADADVLALLPPQDAHTQALKRLEYDGALRRAASDSDAAWRHAQSLHVVQRQLALTFFATREGFKAGLPLPSEHAVTVLAVKRLAAGSAWRFAVETTEHAWLFFEAPNAVEGQHWLEMLQAALDAVLADAILQQEHAALLARRSPSPAHEVSCRGFLTVRMDFMAALAAFRALACGDGDAISSGTASTSTGTCTSTSSASASAMVECFVELRNRNELVLFDAAQHDTAHELATLTALATRPWDPSAADAAALAPKTKAAAAAGVQHQRFAFQVVTQEQVVLSCCAATDVERATWLQRIRQGAEQARALELLAEQLDDVQREKVPDGPDAAADHERRVERHRRRFSVLDEAAGEVRGYLLYALGDARREDVREGFVVLEDASATCRVFADESAFLRQDAPVLEGQAAELELHVPTGALAASASVSPSAVASRFARLFGAGSSSDPQPAELPEDAAALGFRVLLGDLSTALTLLPASHEERALWVAAFTHGLDLLKGEQLLQDEKLVLELEARAKTEPNAESPPPRLVVPHAAMEGELTPWHSALVGATMHAGPPFFGVLVGCHLRGFPSREIACEAQGASSGEILTASPDLELLSITDWTPPPSKAAAADDDGETSGFQVSAIRRTHASTAAAAAPPSSVTWFFTAPSASSKRQWVHAIKHELDFALAERYLDEEAQAFARLAAQHLAASVGASASASNQQQQQASSARLEGYLRVRHQSVGAMWRERFAVVLGSTLWLLQDGSDALATDWQRRALERHELLSAERWHAPPPSMAVLRALTSRQTHRHGLRLENQDGALLEVTFATEEDRETWLGALATALEARAATAASAGAGAGADRLATRDPALPFVPGAAMEGYLHVRVRGRQLLLLAPRWKTRYGVLLGVQLLLYATQEQAVALHGHSMSSQSESESESHQESEDALPQAVYEVLHAETWRGRSSEAELETHAFVVAATKNAVTGSRLSSSESPGAAVGDVLECRAHTSLERKRWLDAMDDQVRRSREEQALVAHALQEHGDKERAKLEVKDKLQALQADASRASMVIQDVLNSFASTQLSSDSDSDWCSESESEGGSDDGKGRESKAARPTALPAGRRRGSLGLKRRSPENSPLYHSQQPGDAMQEDDEELVYVEFPASPPAKRSASADGSSWWDALTGCCLGPRVSREPERAMAMASIAPLHNPMYRYDCYHEDTPVWQPERMDDAC</sequence>
<gene>
    <name evidence="4" type="ORF">P43SY_006561</name>
</gene>
<feature type="compositionally biased region" description="Basic and acidic residues" evidence="2">
    <location>
        <begin position="2641"/>
        <end position="2650"/>
    </location>
</feature>
<feature type="region of interest" description="Disordered" evidence="2">
    <location>
        <begin position="103"/>
        <end position="128"/>
    </location>
</feature>
<feature type="compositionally biased region" description="Low complexity" evidence="2">
    <location>
        <begin position="107"/>
        <end position="118"/>
    </location>
</feature>
<comment type="caution">
    <text evidence="4">The sequence shown here is derived from an EMBL/GenBank/DDBJ whole genome shotgun (WGS) entry which is preliminary data.</text>
</comment>
<feature type="coiled-coil region" evidence="1">
    <location>
        <begin position="480"/>
        <end position="507"/>
    </location>
</feature>